<dbReference type="EMBL" id="KZ852189">
    <property type="protein sequence ID" value="RDH26263.1"/>
    <property type="molecule type" value="Genomic_DNA"/>
</dbReference>
<dbReference type="STRING" id="1341132.A0A3F3PHP3"/>
<name>A0A3F3PHP3_9EURO</name>
<keyword evidence="1" id="KW-1133">Transmembrane helix</keyword>
<protein>
    <recommendedName>
        <fullName evidence="4">Hemolysin-III related-domain-containing protein</fullName>
    </recommendedName>
</protein>
<dbReference type="Proteomes" id="UP000253729">
    <property type="component" value="Unassembled WGS sequence"/>
</dbReference>
<evidence type="ECO:0000313" key="3">
    <source>
        <dbReference type="Proteomes" id="UP000253729"/>
    </source>
</evidence>
<dbReference type="AlphaFoldDB" id="A0A3F3PHP3"/>
<organism evidence="2 3">
    <name type="scientific">Aspergillus welwitschiae</name>
    <dbReference type="NCBI Taxonomy" id="1341132"/>
    <lineage>
        <taxon>Eukaryota</taxon>
        <taxon>Fungi</taxon>
        <taxon>Dikarya</taxon>
        <taxon>Ascomycota</taxon>
        <taxon>Pezizomycotina</taxon>
        <taxon>Eurotiomycetes</taxon>
        <taxon>Eurotiomycetidae</taxon>
        <taxon>Eurotiales</taxon>
        <taxon>Aspergillaceae</taxon>
        <taxon>Aspergillus</taxon>
        <taxon>Aspergillus subgen. Circumdati</taxon>
    </lineage>
</organism>
<keyword evidence="1" id="KW-0472">Membrane</keyword>
<proteinExistence type="predicted"/>
<dbReference type="RefSeq" id="XP_026619285.1">
    <property type="nucleotide sequence ID" value="XM_026770074.1"/>
</dbReference>
<keyword evidence="3" id="KW-1185">Reference proteome</keyword>
<feature type="transmembrane region" description="Helical" evidence="1">
    <location>
        <begin position="79"/>
        <end position="103"/>
    </location>
</feature>
<evidence type="ECO:0000256" key="1">
    <source>
        <dbReference type="SAM" id="Phobius"/>
    </source>
</evidence>
<evidence type="ECO:0000313" key="2">
    <source>
        <dbReference type="EMBL" id="RDH26263.1"/>
    </source>
</evidence>
<feature type="transmembrane region" description="Helical" evidence="1">
    <location>
        <begin position="46"/>
        <end position="67"/>
    </location>
</feature>
<reference evidence="2 3" key="1">
    <citation type="submission" date="2018-07" db="EMBL/GenBank/DDBJ databases">
        <title>The genomes of Aspergillus section Nigri reveals drivers in fungal speciation.</title>
        <authorList>
            <consortium name="DOE Joint Genome Institute"/>
            <person name="Vesth T.C."/>
            <person name="Nybo J."/>
            <person name="Theobald S."/>
            <person name="Brandl J."/>
            <person name="Frisvad J.C."/>
            <person name="Nielsen K.F."/>
            <person name="Lyhne E.K."/>
            <person name="Kogle M.E."/>
            <person name="Kuo A."/>
            <person name="Riley R."/>
            <person name="Clum A."/>
            <person name="Nolan M."/>
            <person name="Lipzen A."/>
            <person name="Salamov A."/>
            <person name="Henrissat B."/>
            <person name="Wiebenga A."/>
            <person name="De vries R.P."/>
            <person name="Grigoriev I.V."/>
            <person name="Mortensen U.H."/>
            <person name="Andersen M.R."/>
            <person name="Baker S.E."/>
        </authorList>
    </citation>
    <scope>NUCLEOTIDE SEQUENCE [LARGE SCALE GENOMIC DNA]</scope>
    <source>
        <strain evidence="2 3">CBS 139.54b</strain>
    </source>
</reference>
<accession>A0A3F3PHP3</accession>
<sequence>MWTAQWISALERSVEILPHPPLVPYDTPTMDFDAQISYRDGLMLGLIHLFGISYFVCFVVSFFLYHFPKSPGAILKAQVVTFYSMGVLLWELSSLTCTMALIYTTAVPSIAAAHRQQSYLRSVYLSGLTSLAIGKISTILAQTSDSSMARSSFHWDCLWLGFWALVPSVHALQTQESPPPLTVNLVRIATWSLLAAAGCAAQVPERLELVGNWHPSLYAMHLVLVWSSISYAQGVWDMTL</sequence>
<evidence type="ECO:0008006" key="4">
    <source>
        <dbReference type="Google" id="ProtNLM"/>
    </source>
</evidence>
<gene>
    <name evidence="2" type="ORF">BDQ94DRAFT_164622</name>
</gene>
<dbReference type="GeneID" id="38138430"/>
<keyword evidence="1" id="KW-0812">Transmembrane</keyword>